<dbReference type="PANTHER" id="PTHR30335:SF0">
    <property type="entry name" value="ION-TRANSLOCATING OXIDOREDUCTASE COMPLEX SUBUNIT A"/>
    <property type="match status" value="1"/>
</dbReference>
<evidence type="ECO:0000256" key="1">
    <source>
        <dbReference type="ARBA" id="ARBA00004127"/>
    </source>
</evidence>
<comment type="subcellular location">
    <subcellularLocation>
        <location evidence="8">Cell membrane</location>
        <topology evidence="8">Multi-pass membrane protein</topology>
    </subcellularLocation>
    <subcellularLocation>
        <location evidence="1">Endomembrane system</location>
        <topology evidence="1">Multi-pass membrane protein</topology>
    </subcellularLocation>
</comment>
<feature type="transmembrane region" description="Helical" evidence="8">
    <location>
        <begin position="166"/>
        <end position="191"/>
    </location>
</feature>
<dbReference type="GO" id="GO:0012505">
    <property type="term" value="C:endomembrane system"/>
    <property type="evidence" value="ECO:0007669"/>
    <property type="project" value="UniProtKB-SubCell"/>
</dbReference>
<reference evidence="9" key="1">
    <citation type="journal article" date="2014" name="Genome Announc.">
        <title>Draft genome sequences of the altered schaedler flora, a defined bacterial community from gnotobiotic mice.</title>
        <authorList>
            <person name="Wannemuehler M.J."/>
            <person name="Overstreet A.M."/>
            <person name="Ward D.V."/>
            <person name="Phillips G.J."/>
        </authorList>
    </citation>
    <scope>NUCLEOTIDE SEQUENCE</scope>
    <source>
        <strain evidence="9">ASF457</strain>
    </source>
</reference>
<comment type="similarity">
    <text evidence="8">Belongs to the NqrDE/RnfAE family.</text>
</comment>
<organism evidence="9 10">
    <name type="scientific">Mucispirillum schaedleri ASF457</name>
    <dbReference type="NCBI Taxonomy" id="1379858"/>
    <lineage>
        <taxon>Bacteria</taxon>
        <taxon>Pseudomonadati</taxon>
        <taxon>Deferribacterota</taxon>
        <taxon>Deferribacteres</taxon>
        <taxon>Deferribacterales</taxon>
        <taxon>Mucispirillaceae</taxon>
        <taxon>Mucispirillum</taxon>
    </lineage>
</organism>
<evidence type="ECO:0000256" key="5">
    <source>
        <dbReference type="ARBA" id="ARBA00022982"/>
    </source>
</evidence>
<dbReference type="EC" id="7.-.-.-" evidence="8"/>
<sequence length="192" mass="21103">MEHLFLLFVGAALVNNIVLSRFLGICPFMGVSKSTETAVGMSLSVAFVMTISSIISFLIDKYVLVPLSIEYLRTIVFILIIASLVQFVEMVIEKTLPELYSGLGIYLPLITTNCAVLGIALLNVQFKYSFIEMLIFSFGTAAGFGLALILFAGLRERIYYSTVPKYFQGMPIVFIMAGILSLAFMGFAGMVK</sequence>
<proteinExistence type="inferred from homology"/>
<keyword evidence="5 8" id="KW-0249">Electron transport</keyword>
<dbReference type="KEGG" id="msch:N508_000112"/>
<dbReference type="NCBIfam" id="NF003481">
    <property type="entry name" value="PRK05151.1"/>
    <property type="match status" value="1"/>
</dbReference>
<comment type="function">
    <text evidence="8">Part of a membrane-bound complex that couples electron transfer with translocation of ions across the membrane.</text>
</comment>
<feature type="transmembrane region" description="Helical" evidence="8">
    <location>
        <begin position="134"/>
        <end position="154"/>
    </location>
</feature>
<evidence type="ECO:0000256" key="6">
    <source>
        <dbReference type="ARBA" id="ARBA00022989"/>
    </source>
</evidence>
<evidence type="ECO:0000256" key="4">
    <source>
        <dbReference type="ARBA" id="ARBA00022967"/>
    </source>
</evidence>
<dbReference type="eggNOG" id="COG4657">
    <property type="taxonomic scope" value="Bacteria"/>
</dbReference>
<dbReference type="InterPro" id="IPR011293">
    <property type="entry name" value="Ion_transpt_RnfA/RsxA"/>
</dbReference>
<name>V2Q9B3_9BACT</name>
<evidence type="ECO:0000256" key="8">
    <source>
        <dbReference type="HAMAP-Rule" id="MF_00459"/>
    </source>
</evidence>
<keyword evidence="3 8" id="KW-0812">Transmembrane</keyword>
<comment type="caution">
    <text evidence="8">Lacks conserved residue(s) required for the propagation of feature annotation.</text>
</comment>
<evidence type="ECO:0000313" key="9">
    <source>
        <dbReference type="EMBL" id="USF23057.1"/>
    </source>
</evidence>
<evidence type="ECO:0000256" key="2">
    <source>
        <dbReference type="ARBA" id="ARBA00022448"/>
    </source>
</evidence>
<dbReference type="GO" id="GO:0022900">
    <property type="term" value="P:electron transport chain"/>
    <property type="evidence" value="ECO:0007669"/>
    <property type="project" value="UniProtKB-UniRule"/>
</dbReference>
<dbReference type="PANTHER" id="PTHR30335">
    <property type="entry name" value="INTEGRAL MEMBRANE PROTEIN OF SOXR-REDUCING COMPLEX"/>
    <property type="match status" value="1"/>
</dbReference>
<keyword evidence="2 8" id="KW-0813">Transport</keyword>
<keyword evidence="6 8" id="KW-1133">Transmembrane helix</keyword>
<evidence type="ECO:0000313" key="10">
    <source>
        <dbReference type="Proteomes" id="UP000017429"/>
    </source>
</evidence>
<evidence type="ECO:0000256" key="3">
    <source>
        <dbReference type="ARBA" id="ARBA00022692"/>
    </source>
</evidence>
<dbReference type="EMBL" id="CP097562">
    <property type="protein sequence ID" value="USF23057.1"/>
    <property type="molecule type" value="Genomic_DNA"/>
</dbReference>
<feature type="transmembrane region" description="Helical" evidence="8">
    <location>
        <begin position="38"/>
        <end position="59"/>
    </location>
</feature>
<protein>
    <recommendedName>
        <fullName evidence="8">Ion-translocating oxidoreductase complex subunit A</fullName>
        <ecNumber evidence="8">7.-.-.-</ecNumber>
    </recommendedName>
    <alternativeName>
        <fullName evidence="8">Rnf electron transport complex subunit A</fullName>
    </alternativeName>
</protein>
<dbReference type="GO" id="GO:0005886">
    <property type="term" value="C:plasma membrane"/>
    <property type="evidence" value="ECO:0007669"/>
    <property type="project" value="UniProtKB-SubCell"/>
</dbReference>
<keyword evidence="7 8" id="KW-0472">Membrane</keyword>
<comment type="subunit">
    <text evidence="8">The complex is composed of six subunits: RnfA, RnfB, RnfC, RnfD, RnfE and RnfG.</text>
</comment>
<dbReference type="OrthoDB" id="9803631at2"/>
<dbReference type="InterPro" id="IPR050133">
    <property type="entry name" value="NqrDE/RnfAE_oxidrdctase"/>
</dbReference>
<dbReference type="Pfam" id="PF02508">
    <property type="entry name" value="Rnf-Nqr"/>
    <property type="match status" value="1"/>
</dbReference>
<reference evidence="9" key="2">
    <citation type="submission" date="2022-05" db="EMBL/GenBank/DDBJ databases">
        <authorList>
            <person name="Proctor A.L."/>
            <person name="Phillips G.J."/>
            <person name="Wannemuehler M.J."/>
        </authorList>
    </citation>
    <scope>NUCLEOTIDE SEQUENCE</scope>
    <source>
        <strain evidence="9">ASF457</strain>
    </source>
</reference>
<keyword evidence="10" id="KW-1185">Reference proteome</keyword>
<evidence type="ECO:0000256" key="7">
    <source>
        <dbReference type="ARBA" id="ARBA00023136"/>
    </source>
</evidence>
<gene>
    <name evidence="8 9" type="primary">rnfA</name>
    <name evidence="9" type="ORF">N508_000112</name>
</gene>
<dbReference type="Proteomes" id="UP000017429">
    <property type="component" value="Chromosome"/>
</dbReference>
<dbReference type="PIRSF" id="PIRSF006102">
    <property type="entry name" value="NQR_DE"/>
    <property type="match status" value="1"/>
</dbReference>
<dbReference type="HAMAP" id="MF_00459">
    <property type="entry name" value="RsxA_RnfA"/>
    <property type="match status" value="1"/>
</dbReference>
<dbReference type="NCBIfam" id="TIGR01943">
    <property type="entry name" value="rnfA"/>
    <property type="match status" value="1"/>
</dbReference>
<accession>V2Q9B3</accession>
<keyword evidence="8" id="KW-1003">Cell membrane</keyword>
<feature type="transmembrane region" description="Helical" evidence="8">
    <location>
        <begin position="71"/>
        <end position="92"/>
    </location>
</feature>
<dbReference type="RefSeq" id="WP_023276699.1">
    <property type="nucleotide sequence ID" value="NZ_CP097562.1"/>
</dbReference>
<dbReference type="InterPro" id="IPR003667">
    <property type="entry name" value="NqrDE/RnfAE"/>
</dbReference>
<dbReference type="AlphaFoldDB" id="V2Q9B3"/>
<reference evidence="9" key="3">
    <citation type="submission" date="2022-06" db="EMBL/GenBank/DDBJ databases">
        <title>Resources to Facilitate Use of the Altered Schaedler Flora (ASF) Mouse Model to Study Microbiome Function.</title>
        <authorList>
            <person name="Proctor A."/>
            <person name="Parvinroo S."/>
            <person name="Richie T."/>
            <person name="Jia X."/>
            <person name="Lee S.T.M."/>
            <person name="Karp P.D."/>
            <person name="Paley S."/>
            <person name="Kostic A.D."/>
            <person name="Pierre J.F."/>
            <person name="Wannemuehler M.J."/>
            <person name="Phillips G.J."/>
        </authorList>
    </citation>
    <scope>NUCLEOTIDE SEQUENCE</scope>
    <source>
        <strain evidence="9">ASF457</strain>
    </source>
</reference>
<feature type="transmembrane region" description="Helical" evidence="8">
    <location>
        <begin position="104"/>
        <end position="122"/>
    </location>
</feature>
<keyword evidence="4 8" id="KW-1278">Translocase</keyword>